<feature type="compositionally biased region" description="Basic and acidic residues" evidence="1">
    <location>
        <begin position="95"/>
        <end position="116"/>
    </location>
</feature>
<evidence type="ECO:0000256" key="1">
    <source>
        <dbReference type="SAM" id="MobiDB-lite"/>
    </source>
</evidence>
<protein>
    <submittedName>
        <fullName evidence="4">PEP-CTERM putative exosortase interaction domain protein</fullName>
    </submittedName>
</protein>
<dbReference type="PATRIC" id="fig|1349767.4.peg.562"/>
<proteinExistence type="predicted"/>
<feature type="domain" description="Ice-binding protein C-terminal" evidence="3">
    <location>
        <begin position="218"/>
        <end position="243"/>
    </location>
</feature>
<accession>W0V9M0</accession>
<evidence type="ECO:0000313" key="4">
    <source>
        <dbReference type="EMBL" id="CDG84591.1"/>
    </source>
</evidence>
<dbReference type="AlphaFoldDB" id="W0V9M0"/>
<name>W0V9M0_9BURK</name>
<dbReference type="HOGENOM" id="CLU_1114647_0_0_4"/>
<evidence type="ECO:0000259" key="3">
    <source>
        <dbReference type="Pfam" id="PF07589"/>
    </source>
</evidence>
<dbReference type="NCBIfam" id="TIGR02595">
    <property type="entry name" value="PEP_CTERM"/>
    <property type="match status" value="1"/>
</dbReference>
<reference evidence="4 5" key="1">
    <citation type="journal article" date="2015" name="Genome Announc.">
        <title>Genome Sequence of Mushroom Soft-Rot Pathogen Janthinobacterium agaricidamnosum.</title>
        <authorList>
            <person name="Graupner K."/>
            <person name="Lackner G."/>
            <person name="Hertweck C."/>
        </authorList>
    </citation>
    <scope>NUCLEOTIDE SEQUENCE [LARGE SCALE GENOMIC DNA]</scope>
    <source>
        <strain evidence="5">NBRC 102515 / DSM 9628</strain>
    </source>
</reference>
<sequence length="249" mass="24938">MKFTSQSRFTSVLSGALLVLLSTSAQAQGAAGAAPQNGQSGQGKCLAAANASGKEAVGSNDTDMNRTYSACRLVNSSNFNGNRANAGVGDGAQSGKHEDDPDLRRPADGVANHDLRSAMPPASSELPRNGVTAPPDDFPGRPAGTDLFQQNQAYTPPDWNAVNGGRYMGQADTVQPDLLGITATASGLAPPGGGGVGGGGSAGGVETAGNIGSNPVAPVPEPETYAMLLAGLAVIGVAVRKRRGKRGQG</sequence>
<dbReference type="KEGG" id="jag:GJA_3980"/>
<dbReference type="Proteomes" id="UP000027604">
    <property type="component" value="Chromosome I"/>
</dbReference>
<evidence type="ECO:0000313" key="5">
    <source>
        <dbReference type="Proteomes" id="UP000027604"/>
    </source>
</evidence>
<keyword evidence="2" id="KW-0732">Signal</keyword>
<feature type="region of interest" description="Disordered" evidence="1">
    <location>
        <begin position="82"/>
        <end position="149"/>
    </location>
</feature>
<dbReference type="RefSeq" id="WP_038495091.1">
    <property type="nucleotide sequence ID" value="NZ_BCTH01000014.1"/>
</dbReference>
<dbReference type="Pfam" id="PF07589">
    <property type="entry name" value="PEP-CTERM"/>
    <property type="match status" value="1"/>
</dbReference>
<feature type="signal peptide" evidence="2">
    <location>
        <begin position="1"/>
        <end position="27"/>
    </location>
</feature>
<gene>
    <name evidence="4" type="ORF">GJA_3980</name>
</gene>
<feature type="chain" id="PRO_5004797733" evidence="2">
    <location>
        <begin position="28"/>
        <end position="249"/>
    </location>
</feature>
<dbReference type="InterPro" id="IPR013424">
    <property type="entry name" value="Ice-binding_C"/>
</dbReference>
<evidence type="ECO:0000256" key="2">
    <source>
        <dbReference type="SAM" id="SignalP"/>
    </source>
</evidence>
<keyword evidence="5" id="KW-1185">Reference proteome</keyword>
<dbReference type="EMBL" id="HG322949">
    <property type="protein sequence ID" value="CDG84591.1"/>
    <property type="molecule type" value="Genomic_DNA"/>
</dbReference>
<organism evidence="4 5">
    <name type="scientific">Janthinobacterium agaricidamnosum NBRC 102515 = DSM 9628</name>
    <dbReference type="NCBI Taxonomy" id="1349767"/>
    <lineage>
        <taxon>Bacteria</taxon>
        <taxon>Pseudomonadati</taxon>
        <taxon>Pseudomonadota</taxon>
        <taxon>Betaproteobacteria</taxon>
        <taxon>Burkholderiales</taxon>
        <taxon>Oxalobacteraceae</taxon>
        <taxon>Janthinobacterium</taxon>
    </lineage>
</organism>